<evidence type="ECO:0000313" key="1">
    <source>
        <dbReference type="EMBL" id="OWW21005.1"/>
    </source>
</evidence>
<evidence type="ECO:0000313" key="2">
    <source>
        <dbReference type="Proteomes" id="UP000197535"/>
    </source>
</evidence>
<dbReference type="OrthoDB" id="8706529at2"/>
<proteinExistence type="predicted"/>
<dbReference type="RefSeq" id="WP_088707858.1">
    <property type="nucleotide sequence ID" value="NZ_LSTO01000001.1"/>
</dbReference>
<protein>
    <submittedName>
        <fullName evidence="1">Uncharacterized protein</fullName>
    </submittedName>
</protein>
<reference evidence="1 2" key="1">
    <citation type="submission" date="2016-02" db="EMBL/GenBank/DDBJ databases">
        <authorList>
            <person name="Wen L."/>
            <person name="He K."/>
            <person name="Yang H."/>
        </authorList>
    </citation>
    <scope>NUCLEOTIDE SEQUENCE [LARGE SCALE GENOMIC DNA]</scope>
    <source>
        <strain evidence="1 2">TSA40</strain>
    </source>
</reference>
<accession>A0A254TEP1</accession>
<organism evidence="1 2">
    <name type="scientific">Noviherbaspirillum denitrificans</name>
    <dbReference type="NCBI Taxonomy" id="1968433"/>
    <lineage>
        <taxon>Bacteria</taxon>
        <taxon>Pseudomonadati</taxon>
        <taxon>Pseudomonadota</taxon>
        <taxon>Betaproteobacteria</taxon>
        <taxon>Burkholderiales</taxon>
        <taxon>Oxalobacteraceae</taxon>
        <taxon>Noviherbaspirillum</taxon>
    </lineage>
</organism>
<dbReference type="EMBL" id="LSTO01000001">
    <property type="protein sequence ID" value="OWW21005.1"/>
    <property type="molecule type" value="Genomic_DNA"/>
</dbReference>
<gene>
    <name evidence="1" type="ORF">AYR66_17525</name>
</gene>
<name>A0A254TEP1_9BURK</name>
<dbReference type="AlphaFoldDB" id="A0A254TEP1"/>
<sequence length="63" mass="6969">MASYQSPTKEQVRAYLARRFASSGPVPSISEIRNELGWIKRPSASGTPLFQVDMRWDKGQGAG</sequence>
<dbReference type="Proteomes" id="UP000197535">
    <property type="component" value="Unassembled WGS sequence"/>
</dbReference>
<keyword evidence="2" id="KW-1185">Reference proteome</keyword>
<comment type="caution">
    <text evidence="1">The sequence shown here is derived from an EMBL/GenBank/DDBJ whole genome shotgun (WGS) entry which is preliminary data.</text>
</comment>